<organism evidence="1 2">
    <name type="scientific">Rubricoccus marinus</name>
    <dbReference type="NCBI Taxonomy" id="716817"/>
    <lineage>
        <taxon>Bacteria</taxon>
        <taxon>Pseudomonadati</taxon>
        <taxon>Rhodothermota</taxon>
        <taxon>Rhodothermia</taxon>
        <taxon>Rhodothermales</taxon>
        <taxon>Rubricoccaceae</taxon>
        <taxon>Rubricoccus</taxon>
    </lineage>
</organism>
<keyword evidence="2" id="KW-1185">Reference proteome</keyword>
<dbReference type="EMBL" id="MQWB01000001">
    <property type="protein sequence ID" value="OZC01858.1"/>
    <property type="molecule type" value="Genomic_DNA"/>
</dbReference>
<comment type="caution">
    <text evidence="1">The sequence shown here is derived from an EMBL/GenBank/DDBJ whole genome shotgun (WGS) entry which is preliminary data.</text>
</comment>
<accession>A0A259TWD6</accession>
<gene>
    <name evidence="1" type="ORF">BSZ36_01950</name>
</gene>
<dbReference type="AlphaFoldDB" id="A0A259TWD6"/>
<evidence type="ECO:0000313" key="1">
    <source>
        <dbReference type="EMBL" id="OZC01858.1"/>
    </source>
</evidence>
<reference evidence="1 2" key="1">
    <citation type="submission" date="2016-11" db="EMBL/GenBank/DDBJ databases">
        <title>Study of marine rhodopsin-containing bacteria.</title>
        <authorList>
            <person name="Yoshizawa S."/>
            <person name="Kumagai Y."/>
            <person name="Kogure K."/>
        </authorList>
    </citation>
    <scope>NUCLEOTIDE SEQUENCE [LARGE SCALE GENOMIC DNA]</scope>
    <source>
        <strain evidence="1 2">SG-29</strain>
    </source>
</reference>
<name>A0A259TWD6_9BACT</name>
<sequence>MAYDSGAYVQAPADDGLAFSYLYDAQPGYYGKKARKRGVNIVAVRVVNQTEAPVTLDRNSLRVKYGANPVTPVRGQMVADVVNQPVWTHLLWGLLNVTVTENDEVTLFLPVGLGIAGASILTASRANGKAERVLVEDELFGLTIPPGGTADGLIYLNELGSAPLSFDYIPAAASGAEE</sequence>
<protein>
    <submittedName>
        <fullName evidence="1">Uncharacterized protein</fullName>
    </submittedName>
</protein>
<proteinExistence type="predicted"/>
<dbReference type="Proteomes" id="UP000216446">
    <property type="component" value="Unassembled WGS sequence"/>
</dbReference>
<evidence type="ECO:0000313" key="2">
    <source>
        <dbReference type="Proteomes" id="UP000216446"/>
    </source>
</evidence>
<dbReference type="InParanoid" id="A0A259TWD6"/>